<evidence type="ECO:0000256" key="4">
    <source>
        <dbReference type="ARBA" id="ARBA00022692"/>
    </source>
</evidence>
<dbReference type="InterPro" id="IPR020846">
    <property type="entry name" value="MFS_dom"/>
</dbReference>
<feature type="transmembrane region" description="Helical" evidence="9">
    <location>
        <begin position="229"/>
        <end position="252"/>
    </location>
</feature>
<reference evidence="11 12" key="1">
    <citation type="submission" date="2023-05" db="EMBL/GenBank/DDBJ databases">
        <title>Draft genome sequence of Streptomyces sp. B-S-A6 isolated from a cave soil in Thailand.</title>
        <authorList>
            <person name="Chamroensaksri N."/>
            <person name="Muangham S."/>
        </authorList>
    </citation>
    <scope>NUCLEOTIDE SEQUENCE [LARGE SCALE GENOMIC DNA]</scope>
    <source>
        <strain evidence="11 12">B-S-A6</strain>
    </source>
</reference>
<evidence type="ECO:0000256" key="9">
    <source>
        <dbReference type="SAM" id="Phobius"/>
    </source>
</evidence>
<evidence type="ECO:0000256" key="1">
    <source>
        <dbReference type="ARBA" id="ARBA00004651"/>
    </source>
</evidence>
<gene>
    <name evidence="11" type="ORF">QIS96_23910</name>
</gene>
<evidence type="ECO:0000313" key="11">
    <source>
        <dbReference type="EMBL" id="MDI3406845.1"/>
    </source>
</evidence>
<evidence type="ECO:0000256" key="3">
    <source>
        <dbReference type="ARBA" id="ARBA00022475"/>
    </source>
</evidence>
<dbReference type="Pfam" id="PF07690">
    <property type="entry name" value="MFS_1"/>
    <property type="match status" value="1"/>
</dbReference>
<feature type="transmembrane region" description="Helical" evidence="9">
    <location>
        <begin position="83"/>
        <end position="102"/>
    </location>
</feature>
<evidence type="ECO:0000256" key="2">
    <source>
        <dbReference type="ARBA" id="ARBA00022448"/>
    </source>
</evidence>
<comment type="caution">
    <text evidence="11">The sequence shown here is derived from an EMBL/GenBank/DDBJ whole genome shotgun (WGS) entry which is preliminary data.</text>
</comment>
<protein>
    <submittedName>
        <fullName evidence="11">MFS transporter</fullName>
    </submittedName>
</protein>
<feature type="transmembrane region" description="Helical" evidence="9">
    <location>
        <begin position="52"/>
        <end position="71"/>
    </location>
</feature>
<keyword evidence="7" id="KW-0046">Antibiotic resistance</keyword>
<feature type="transmembrane region" description="Helical" evidence="9">
    <location>
        <begin position="203"/>
        <end position="223"/>
    </location>
</feature>
<feature type="transmembrane region" description="Helical" evidence="9">
    <location>
        <begin position="336"/>
        <end position="353"/>
    </location>
</feature>
<evidence type="ECO:0000256" key="5">
    <source>
        <dbReference type="ARBA" id="ARBA00022989"/>
    </source>
</evidence>
<feature type="transmembrane region" description="Helical" evidence="9">
    <location>
        <begin position="401"/>
        <end position="423"/>
    </location>
</feature>
<feature type="domain" description="Major facilitator superfamily (MFS) profile" evidence="10">
    <location>
        <begin position="17"/>
        <end position="470"/>
    </location>
</feature>
<keyword evidence="5 9" id="KW-1133">Transmembrane helix</keyword>
<feature type="transmembrane region" description="Helical" evidence="9">
    <location>
        <begin position="302"/>
        <end position="324"/>
    </location>
</feature>
<dbReference type="InterPro" id="IPR036259">
    <property type="entry name" value="MFS_trans_sf"/>
</dbReference>
<evidence type="ECO:0000259" key="10">
    <source>
        <dbReference type="PROSITE" id="PS50850"/>
    </source>
</evidence>
<keyword evidence="12" id="KW-1185">Reference proteome</keyword>
<dbReference type="Gene3D" id="1.20.1720.10">
    <property type="entry name" value="Multidrug resistance protein D"/>
    <property type="match status" value="2"/>
</dbReference>
<accession>A0ABT6SFU7</accession>
<comment type="subcellular location">
    <subcellularLocation>
        <location evidence="1">Cell membrane</location>
        <topology evidence="1">Multi-pass membrane protein</topology>
    </subcellularLocation>
</comment>
<evidence type="ECO:0000313" key="12">
    <source>
        <dbReference type="Proteomes" id="UP001223978"/>
    </source>
</evidence>
<sequence>MPTARETGSVGRRRGPALVVLCFVQFMLVLDDNVVSVALPSVRDDLGFDSAGLAWVVNAYFLAFGGLLLLFGRMADLLGRRRVFLTGVVLFGAASLVCGLAQEPWQLVAGRFVQGAGSAMASPAALALIALLFPGTEERAEAFGVWGGIAALGGTSGLVISGALTGLASWRWIFLVNLPVAAVAVVLLPRLVPESRAGDAARLDVPGAVLGTGALVSLVYGLLQTGESGWAAPVVVGSLALAVLLAVAFLVVEARAAEPLVPWSFLSFRFRAVANGATLLFSAALYAMAFLLMVHLQTVLGYGPLTAGLAHLPYGAGILTGMWLSSRAVVRLGVRAALAGSFLITAAGLLLLSDVGPGDGYAAGVLPGMLVASLGCGLSLPALTVAALTGTTEEDAGLGSAVLSSVQQVGGAVGVAVLVALAAGRSDDASAARSGPLRAATDGFSLALTVAAALLALGAVLTAALLGRNRSPEGVHAAGEEAPADHRAHLAPTRPGTECDQKGN</sequence>
<feature type="transmembrane region" description="Helical" evidence="9">
    <location>
        <begin position="365"/>
        <end position="389"/>
    </location>
</feature>
<keyword evidence="6 9" id="KW-0472">Membrane</keyword>
<evidence type="ECO:0000256" key="8">
    <source>
        <dbReference type="SAM" id="MobiDB-lite"/>
    </source>
</evidence>
<organism evidence="11 12">
    <name type="scientific">Streptomyces cavernicola</name>
    <dbReference type="NCBI Taxonomy" id="3043613"/>
    <lineage>
        <taxon>Bacteria</taxon>
        <taxon>Bacillati</taxon>
        <taxon>Actinomycetota</taxon>
        <taxon>Actinomycetes</taxon>
        <taxon>Kitasatosporales</taxon>
        <taxon>Streptomycetaceae</taxon>
        <taxon>Streptomyces</taxon>
    </lineage>
</organism>
<dbReference type="PANTHER" id="PTHR42718:SF46">
    <property type="entry name" value="BLR6921 PROTEIN"/>
    <property type="match status" value="1"/>
</dbReference>
<feature type="transmembrane region" description="Helical" evidence="9">
    <location>
        <begin position="170"/>
        <end position="191"/>
    </location>
</feature>
<dbReference type="InterPro" id="IPR011701">
    <property type="entry name" value="MFS"/>
</dbReference>
<feature type="region of interest" description="Disordered" evidence="8">
    <location>
        <begin position="473"/>
        <end position="504"/>
    </location>
</feature>
<keyword evidence="3" id="KW-1003">Cell membrane</keyword>
<dbReference type="EMBL" id="JASCIQ010000027">
    <property type="protein sequence ID" value="MDI3406845.1"/>
    <property type="molecule type" value="Genomic_DNA"/>
</dbReference>
<dbReference type="SUPFAM" id="SSF103473">
    <property type="entry name" value="MFS general substrate transporter"/>
    <property type="match status" value="1"/>
</dbReference>
<dbReference type="PRINTS" id="PR01036">
    <property type="entry name" value="TCRTETB"/>
</dbReference>
<evidence type="ECO:0000256" key="7">
    <source>
        <dbReference type="ARBA" id="ARBA00023251"/>
    </source>
</evidence>
<dbReference type="PROSITE" id="PS50850">
    <property type="entry name" value="MFS"/>
    <property type="match status" value="1"/>
</dbReference>
<dbReference type="Proteomes" id="UP001223978">
    <property type="component" value="Unassembled WGS sequence"/>
</dbReference>
<evidence type="ECO:0000256" key="6">
    <source>
        <dbReference type="ARBA" id="ARBA00023136"/>
    </source>
</evidence>
<dbReference type="RefSeq" id="WP_282544888.1">
    <property type="nucleotide sequence ID" value="NZ_JASCIQ010000027.1"/>
</dbReference>
<proteinExistence type="predicted"/>
<keyword evidence="2" id="KW-0813">Transport</keyword>
<feature type="transmembrane region" description="Helical" evidence="9">
    <location>
        <begin position="273"/>
        <end position="296"/>
    </location>
</feature>
<dbReference type="CDD" id="cd17321">
    <property type="entry name" value="MFS_MMR_MDR_like"/>
    <property type="match status" value="1"/>
</dbReference>
<keyword evidence="4 9" id="KW-0812">Transmembrane</keyword>
<feature type="transmembrane region" description="Helical" evidence="9">
    <location>
        <begin position="443"/>
        <end position="466"/>
    </location>
</feature>
<feature type="transmembrane region" description="Helical" evidence="9">
    <location>
        <begin position="114"/>
        <end position="133"/>
    </location>
</feature>
<feature type="transmembrane region" description="Helical" evidence="9">
    <location>
        <begin position="145"/>
        <end position="164"/>
    </location>
</feature>
<dbReference type="PANTHER" id="PTHR42718">
    <property type="entry name" value="MAJOR FACILITATOR SUPERFAMILY MULTIDRUG TRANSPORTER MFSC"/>
    <property type="match status" value="1"/>
</dbReference>
<name>A0ABT6SFU7_9ACTN</name>